<dbReference type="Gene3D" id="2.60.40.1080">
    <property type="match status" value="1"/>
</dbReference>
<evidence type="ECO:0000256" key="4">
    <source>
        <dbReference type="SAM" id="SignalP"/>
    </source>
</evidence>
<dbReference type="Pfam" id="PF10633">
    <property type="entry name" value="NPCBM_assoc"/>
    <property type="match status" value="1"/>
</dbReference>
<dbReference type="InterPro" id="IPR008964">
    <property type="entry name" value="Invasin/intimin_cell_adhesion"/>
</dbReference>
<keyword evidence="2 4" id="KW-0732">Signal</keyword>
<dbReference type="Gene3D" id="3.20.20.300">
    <property type="entry name" value="Glycoside hydrolase, family 3, N-terminal domain"/>
    <property type="match status" value="1"/>
</dbReference>
<dbReference type="Pfam" id="PF00933">
    <property type="entry name" value="Glyco_hydro_3"/>
    <property type="match status" value="1"/>
</dbReference>
<sequence precursor="true">MRRTTPHRRKLIAAGSALALVCALAASATSVAASAKDTAAPAASSTPIYLNTSYPFEARAADLVSRMTLAEKAAQLNTTSAPAIPRLGVQQYTYQAEAQHGINYLGGDQNSGSVAGNPPVATSFPTNFASSMSWDPALVYQETTAVSDEARGLVDKSLFGTGQNNLGPSASDYGSLTFWAPTVNLDRDPRWGRTDEAFGEDPYLVGQMAGAFVNGFQGNSMTGQSLDGYLKAAATAKHYALNDVEQNRTGISSNVSDTDLRDYYTKQFADLIENSHVAGLMTSYNAINGTPSVADTYTANQLAQRTYGFNGYVTSDCGAVGTAYRNFPAGHAWAPPGWTTDGGDTNSIWTNTSTGAKISGAAGGEAYSLRAGTQVNCGGDEFSLQNIQAAISAGILSEGVIDSDLTKLFTIRMETGEFDPASKVPYTSITKAQIQSPAHQALATSVADNSLVLLKNANVSGTSAPLLPASASKLANVVILGDMANQVTLGDYSGAPSLQVNAVQGLTTAIKAANPSANILFDAAGTSSTTTSAATLSSATQAAIKKADLVVMFVGTNQNNAQEGNDRTTLNMPGNYDSLITQTTALGNPKTALVVQSDGPVKISDVQGSVPAVVFSGYNGESQGTALADVLLGKQNPSGHLNFTWYADDSQLPAMSNYGLTPGDTSGLGRTYQYFTGTPTYPFGYGLSYSAFTYSAATVDNASPNADGTVNVSFKVTNSGSTAGATVAQLYAATQFTESGVQLPTKRLVGFQKTGVLNPGAAQQITIPVKISDLSFWNATTMKSVVYDGTYALQVGASASDIRTSVNVAVSGAITPKVQTVTVQPESVVYNAGSTIDLTGKNQWIKDDTTGVGSVAQGRNMSVTADNVIEAVNNDQSFVNLAGASVSYSSSDPTVATVTSTGQVHAVGDGTALISVTVNGVTGTAPIVVRHTLSLAAPTLITAGGSGTATTTFVNGGTAAESNVNVALTLPSGWSAQATTPSSFASVAGGQSVQTTWKVNAPSGTAAGPYAVSAQATLTGSGPYSDSGTMNIAYPSLSAAFNNVGTTDDASTAAGNLDGGGTSYSAQALSAAAGIAPGATLTHDGATIVWPSAASGTKNDIVASGQTVPVSGSGTTLSIVGTSTYGSSSGSGTIIYTDGSTQNYSLGFADWWSTSAAQGTDFLAKPTYINGGNGKITQAVNLSYAAIPLQAGKTVQAVVLPNVSASAVSGSVSMHIFAVSVSGTSAGSVVSLRSHANNDIVTADNGGTSPLIANRTSVGQWESFDLITNSDGSVSLRSHANNDIVTADNAGAAPLIANRTSIGPWEEFDLIHNSDGSVSFRSHANNDIVTADNAGAAPLIANRTAVGPWEEFDLIHD</sequence>
<evidence type="ECO:0000313" key="6">
    <source>
        <dbReference type="EMBL" id="ACU74080.1"/>
    </source>
</evidence>
<organism evidence="6 7">
    <name type="scientific">Catenulispora acidiphila (strain DSM 44928 / JCM 14897 / NBRC 102108 / NRRL B-24433 / ID139908)</name>
    <dbReference type="NCBI Taxonomy" id="479433"/>
    <lineage>
        <taxon>Bacteria</taxon>
        <taxon>Bacillati</taxon>
        <taxon>Actinomycetota</taxon>
        <taxon>Actinomycetes</taxon>
        <taxon>Catenulisporales</taxon>
        <taxon>Catenulisporaceae</taxon>
        <taxon>Catenulispora</taxon>
    </lineage>
</organism>
<proteinExistence type="inferred from homology"/>
<dbReference type="CAZy" id="GH3">
    <property type="family name" value="Glycoside Hydrolase Family 3"/>
</dbReference>
<dbReference type="InterPro" id="IPR013783">
    <property type="entry name" value="Ig-like_fold"/>
</dbReference>
<feature type="domain" description="Fibronectin type III-like" evidence="5">
    <location>
        <begin position="726"/>
        <end position="799"/>
    </location>
</feature>
<dbReference type="InterPro" id="IPR006311">
    <property type="entry name" value="TAT_signal"/>
</dbReference>
<dbReference type="Proteomes" id="UP000000851">
    <property type="component" value="Chromosome"/>
</dbReference>
<dbReference type="InterPro" id="IPR044993">
    <property type="entry name" value="BXL"/>
</dbReference>
<dbReference type="InterPro" id="IPR003343">
    <property type="entry name" value="Big_2"/>
</dbReference>
<dbReference type="Pfam" id="PF02368">
    <property type="entry name" value="Big_2"/>
    <property type="match status" value="1"/>
</dbReference>
<reference evidence="6 7" key="1">
    <citation type="journal article" date="2009" name="Stand. Genomic Sci.">
        <title>Complete genome sequence of Catenulispora acidiphila type strain (ID 139908).</title>
        <authorList>
            <person name="Copeland A."/>
            <person name="Lapidus A."/>
            <person name="Glavina Del Rio T."/>
            <person name="Nolan M."/>
            <person name="Lucas S."/>
            <person name="Chen F."/>
            <person name="Tice H."/>
            <person name="Cheng J.F."/>
            <person name="Bruce D."/>
            <person name="Goodwin L."/>
            <person name="Pitluck S."/>
            <person name="Mikhailova N."/>
            <person name="Pati A."/>
            <person name="Ivanova N."/>
            <person name="Mavromatis K."/>
            <person name="Chen A."/>
            <person name="Palaniappan K."/>
            <person name="Chain P."/>
            <person name="Land M."/>
            <person name="Hauser L."/>
            <person name="Chang Y.J."/>
            <person name="Jeffries C.D."/>
            <person name="Chertkov O."/>
            <person name="Brettin T."/>
            <person name="Detter J.C."/>
            <person name="Han C."/>
            <person name="Ali Z."/>
            <person name="Tindall B.J."/>
            <person name="Goker M."/>
            <person name="Bristow J."/>
            <person name="Eisen J.A."/>
            <person name="Markowitz V."/>
            <person name="Hugenholtz P."/>
            <person name="Kyrpides N.C."/>
            <person name="Klenk H.P."/>
        </authorList>
    </citation>
    <scope>NUCLEOTIDE SEQUENCE [LARGE SCALE GENOMIC DNA]</scope>
    <source>
        <strain evidence="7">DSM 44928 / JCM 14897 / NBRC 102108 / NRRL B-24433 / ID139908</strain>
    </source>
</reference>
<dbReference type="GO" id="GO:0031222">
    <property type="term" value="P:arabinan catabolic process"/>
    <property type="evidence" value="ECO:0007669"/>
    <property type="project" value="TreeGrafter"/>
</dbReference>
<evidence type="ECO:0000313" key="7">
    <source>
        <dbReference type="Proteomes" id="UP000000851"/>
    </source>
</evidence>
<dbReference type="OrthoDB" id="9803863at2"/>
<dbReference type="SMART" id="SM01217">
    <property type="entry name" value="Fn3_like"/>
    <property type="match status" value="1"/>
</dbReference>
<dbReference type="RefSeq" id="WP_015793809.1">
    <property type="nucleotide sequence ID" value="NC_013131.1"/>
</dbReference>
<dbReference type="InterPro" id="IPR018905">
    <property type="entry name" value="A-galactase_NEW3"/>
</dbReference>
<keyword evidence="3 6" id="KW-0378">Hydrolase</keyword>
<dbReference type="SUPFAM" id="SSF50405">
    <property type="entry name" value="Actin-crosslinking proteins"/>
    <property type="match status" value="1"/>
</dbReference>
<dbReference type="HOGENOM" id="CLU_004542_13_0_11"/>
<dbReference type="EMBL" id="CP001700">
    <property type="protein sequence ID" value="ACU74080.1"/>
    <property type="molecule type" value="Genomic_DNA"/>
</dbReference>
<dbReference type="KEGG" id="cai:Caci_5221"/>
<dbReference type="Gene3D" id="3.40.50.1700">
    <property type="entry name" value="Glycoside hydrolase family 3 C-terminal domain"/>
    <property type="match status" value="1"/>
</dbReference>
<dbReference type="PANTHER" id="PTHR42721">
    <property type="entry name" value="SUGAR HYDROLASE-RELATED"/>
    <property type="match status" value="1"/>
</dbReference>
<dbReference type="InterPro" id="IPR036881">
    <property type="entry name" value="Glyco_hydro_3_C_sf"/>
</dbReference>
<name>C7Q6P5_CATAD</name>
<dbReference type="SUPFAM" id="SSF52279">
    <property type="entry name" value="Beta-D-glucan exohydrolase, C-terminal domain"/>
    <property type="match status" value="1"/>
</dbReference>
<dbReference type="PANTHER" id="PTHR42721:SF3">
    <property type="entry name" value="BETA-D-XYLOSIDASE 5-RELATED"/>
    <property type="match status" value="1"/>
</dbReference>
<dbReference type="InterPro" id="IPR036962">
    <property type="entry name" value="Glyco_hydro_3_N_sf"/>
</dbReference>
<dbReference type="GO" id="GO:0045493">
    <property type="term" value="P:xylan catabolic process"/>
    <property type="evidence" value="ECO:0007669"/>
    <property type="project" value="InterPro"/>
</dbReference>
<feature type="signal peptide" evidence="4">
    <location>
        <begin position="1"/>
        <end position="35"/>
    </location>
</feature>
<dbReference type="InterPro" id="IPR001764">
    <property type="entry name" value="Glyco_hydro_3_N"/>
</dbReference>
<dbReference type="InterPro" id="IPR017853">
    <property type="entry name" value="GH"/>
</dbReference>
<evidence type="ECO:0000259" key="5">
    <source>
        <dbReference type="SMART" id="SM01217"/>
    </source>
</evidence>
<protein>
    <submittedName>
        <fullName evidence="6">Glycoside hydrolase family 3 domain protein</fullName>
    </submittedName>
</protein>
<evidence type="ECO:0000256" key="2">
    <source>
        <dbReference type="ARBA" id="ARBA00022729"/>
    </source>
</evidence>
<gene>
    <name evidence="6" type="ordered locus">Caci_5221</name>
</gene>
<feature type="chain" id="PRO_5002980640" evidence="4">
    <location>
        <begin position="36"/>
        <end position="1357"/>
    </location>
</feature>
<keyword evidence="7" id="KW-1185">Reference proteome</keyword>
<dbReference type="GO" id="GO:0046556">
    <property type="term" value="F:alpha-L-arabinofuranosidase activity"/>
    <property type="evidence" value="ECO:0007669"/>
    <property type="project" value="TreeGrafter"/>
</dbReference>
<dbReference type="InParanoid" id="C7Q6P5"/>
<dbReference type="Pfam" id="PF01915">
    <property type="entry name" value="Glyco_hydro_3_C"/>
    <property type="match status" value="1"/>
</dbReference>
<dbReference type="eggNOG" id="COG1470">
    <property type="taxonomic scope" value="Bacteria"/>
</dbReference>
<dbReference type="GO" id="GO:0009044">
    <property type="term" value="F:xylan 1,4-beta-xylosidase activity"/>
    <property type="evidence" value="ECO:0007669"/>
    <property type="project" value="InterPro"/>
</dbReference>
<dbReference type="SUPFAM" id="SSF49373">
    <property type="entry name" value="Invasin/intimin cell-adhesion fragments"/>
    <property type="match status" value="1"/>
</dbReference>
<dbReference type="InterPro" id="IPR002772">
    <property type="entry name" value="Glyco_hydro_3_C"/>
</dbReference>
<dbReference type="SUPFAM" id="SSF51445">
    <property type="entry name" value="(Trans)glycosidases"/>
    <property type="match status" value="1"/>
</dbReference>
<dbReference type="Gene3D" id="2.80.10.50">
    <property type="match status" value="1"/>
</dbReference>
<comment type="similarity">
    <text evidence="1">Belongs to the glycosyl hydrolase 3 family.</text>
</comment>
<dbReference type="Pfam" id="PF14310">
    <property type="entry name" value="Fn3-like"/>
    <property type="match status" value="1"/>
</dbReference>
<dbReference type="Gene3D" id="2.60.40.10">
    <property type="entry name" value="Immunoglobulins"/>
    <property type="match status" value="1"/>
</dbReference>
<dbReference type="PROSITE" id="PS51318">
    <property type="entry name" value="TAT"/>
    <property type="match status" value="1"/>
</dbReference>
<accession>C7Q6P5</accession>
<dbReference type="InterPro" id="IPR026891">
    <property type="entry name" value="Fn3-like"/>
</dbReference>
<dbReference type="eggNOG" id="COG1472">
    <property type="taxonomic scope" value="Bacteria"/>
</dbReference>
<dbReference type="STRING" id="479433.Caci_5221"/>
<dbReference type="CDD" id="cd00257">
    <property type="entry name" value="beta-trefoil_FSCN-like"/>
    <property type="match status" value="1"/>
</dbReference>
<evidence type="ECO:0000256" key="3">
    <source>
        <dbReference type="ARBA" id="ARBA00022801"/>
    </source>
</evidence>
<dbReference type="InterPro" id="IPR008999">
    <property type="entry name" value="Actin-crosslinking"/>
</dbReference>
<evidence type="ECO:0000256" key="1">
    <source>
        <dbReference type="ARBA" id="ARBA00005336"/>
    </source>
</evidence>